<feature type="transmembrane region" description="Helical" evidence="1">
    <location>
        <begin position="83"/>
        <end position="100"/>
    </location>
</feature>
<keyword evidence="1" id="KW-0472">Membrane</keyword>
<keyword evidence="1" id="KW-1133">Transmembrane helix</keyword>
<keyword evidence="3" id="KW-1185">Reference proteome</keyword>
<feature type="transmembrane region" description="Helical" evidence="1">
    <location>
        <begin position="20"/>
        <end position="36"/>
    </location>
</feature>
<proteinExistence type="predicted"/>
<dbReference type="AlphaFoldDB" id="A0A6A6S6M0"/>
<sequence>MARFTTPTSPSFLESCNDRLRVALFFLIPIYTRLYLSSHEWAALDIITLHLAILCAIYYYAWFLKPISVEVDPDVWKIISKPILCAFPVWVTYHPALAWLTWGLEGWRWEVVYWMIALRTVVIILPETYGQDILAIETWNKFHDHRRNGMMPKYSAIAILCIWAALFLVFLNSDIGWTAFIFSAITIIWFTGLVVDMLLQFKCVRMHGMTLEEHWDTWEEREKSGRFTMSMRLEDEEKKIQ</sequence>
<evidence type="ECO:0000256" key="1">
    <source>
        <dbReference type="SAM" id="Phobius"/>
    </source>
</evidence>
<protein>
    <submittedName>
        <fullName evidence="2">Uncharacterized protein</fullName>
    </submittedName>
</protein>
<feature type="transmembrane region" description="Helical" evidence="1">
    <location>
        <begin position="112"/>
        <end position="130"/>
    </location>
</feature>
<feature type="transmembrane region" description="Helical" evidence="1">
    <location>
        <begin position="151"/>
        <end position="171"/>
    </location>
</feature>
<keyword evidence="1" id="KW-0812">Transmembrane</keyword>
<organism evidence="2 3">
    <name type="scientific">Massarina eburnea CBS 473.64</name>
    <dbReference type="NCBI Taxonomy" id="1395130"/>
    <lineage>
        <taxon>Eukaryota</taxon>
        <taxon>Fungi</taxon>
        <taxon>Dikarya</taxon>
        <taxon>Ascomycota</taxon>
        <taxon>Pezizomycotina</taxon>
        <taxon>Dothideomycetes</taxon>
        <taxon>Pleosporomycetidae</taxon>
        <taxon>Pleosporales</taxon>
        <taxon>Massarineae</taxon>
        <taxon>Massarinaceae</taxon>
        <taxon>Massarina</taxon>
    </lineage>
</organism>
<dbReference type="EMBL" id="MU006781">
    <property type="protein sequence ID" value="KAF2642383.1"/>
    <property type="molecule type" value="Genomic_DNA"/>
</dbReference>
<evidence type="ECO:0000313" key="2">
    <source>
        <dbReference type="EMBL" id="KAF2642383.1"/>
    </source>
</evidence>
<name>A0A6A6S6M0_9PLEO</name>
<gene>
    <name evidence="2" type="ORF">P280DRAFT_547872</name>
</gene>
<evidence type="ECO:0000313" key="3">
    <source>
        <dbReference type="Proteomes" id="UP000799753"/>
    </source>
</evidence>
<reference evidence="2" key="1">
    <citation type="journal article" date="2020" name="Stud. Mycol.">
        <title>101 Dothideomycetes genomes: a test case for predicting lifestyles and emergence of pathogens.</title>
        <authorList>
            <person name="Haridas S."/>
            <person name="Albert R."/>
            <person name="Binder M."/>
            <person name="Bloem J."/>
            <person name="Labutti K."/>
            <person name="Salamov A."/>
            <person name="Andreopoulos B."/>
            <person name="Baker S."/>
            <person name="Barry K."/>
            <person name="Bills G."/>
            <person name="Bluhm B."/>
            <person name="Cannon C."/>
            <person name="Castanera R."/>
            <person name="Culley D."/>
            <person name="Daum C."/>
            <person name="Ezra D."/>
            <person name="Gonzalez J."/>
            <person name="Henrissat B."/>
            <person name="Kuo A."/>
            <person name="Liang C."/>
            <person name="Lipzen A."/>
            <person name="Lutzoni F."/>
            <person name="Magnuson J."/>
            <person name="Mondo S."/>
            <person name="Nolan M."/>
            <person name="Ohm R."/>
            <person name="Pangilinan J."/>
            <person name="Park H.-J."/>
            <person name="Ramirez L."/>
            <person name="Alfaro M."/>
            <person name="Sun H."/>
            <person name="Tritt A."/>
            <person name="Yoshinaga Y."/>
            <person name="Zwiers L.-H."/>
            <person name="Turgeon B."/>
            <person name="Goodwin S."/>
            <person name="Spatafora J."/>
            <person name="Crous P."/>
            <person name="Grigoriev I."/>
        </authorList>
    </citation>
    <scope>NUCLEOTIDE SEQUENCE</scope>
    <source>
        <strain evidence="2">CBS 473.64</strain>
    </source>
</reference>
<feature type="transmembrane region" description="Helical" evidence="1">
    <location>
        <begin position="42"/>
        <end position="62"/>
    </location>
</feature>
<dbReference type="Proteomes" id="UP000799753">
    <property type="component" value="Unassembled WGS sequence"/>
</dbReference>
<feature type="transmembrane region" description="Helical" evidence="1">
    <location>
        <begin position="177"/>
        <end position="199"/>
    </location>
</feature>
<dbReference type="OrthoDB" id="3791307at2759"/>
<accession>A0A6A6S6M0</accession>